<protein>
    <submittedName>
        <fullName evidence="1">Uncharacterized protein</fullName>
    </submittedName>
</protein>
<evidence type="ECO:0000313" key="2">
    <source>
        <dbReference type="Proteomes" id="UP000182624"/>
    </source>
</evidence>
<reference evidence="2" key="1">
    <citation type="submission" date="2016-10" db="EMBL/GenBank/DDBJ databases">
        <authorList>
            <person name="Varghese N."/>
            <person name="Submissions S."/>
        </authorList>
    </citation>
    <scope>NUCLEOTIDE SEQUENCE [LARGE SCALE GENOMIC DNA]</scope>
    <source>
        <strain evidence="2">P18</strain>
    </source>
</reference>
<proteinExistence type="predicted"/>
<evidence type="ECO:0000313" key="1">
    <source>
        <dbReference type="EMBL" id="SFQ30460.1"/>
    </source>
</evidence>
<dbReference type="AlphaFoldDB" id="A0A1I5XES5"/>
<sequence>MPQGKSCGIFFVTINRTKKHYLEEMKIAMDRWKLGYEGFVCQYMVSGPKVSDYESDIIDKDQFKLEERLRKQIARNLIMKDDAGIDIGSGKALAGEKSYIGSGKALVGEKSDICCEWEIAATLGNGFIDKSAFYSTLKKIELEVSTVLVASESTRTTIRLWSYMAAALFVNGNYEGGTDTPVYKPINYKDVEIELNKGENEVLIKCLNLGVRDTRNIVGVQVLDKREKICVTLPDKRIREKVYENLNELGNLKYEDGKLYLGLKEYTISFPKWKSDYEDGSENESVKGTGEFVIPDGKESVRVSCENLVGGASYTIGRTIELSDRIGSFVEKQKEKADKQRYLKTIAEVKSANRGEFGFSIMNILARKALGIDDPLDRKRFFDDLDLVEKRVDCADFLLCGIIRYIKNYEVDEELASRIREVLLNFRYLMNMEGSDGMCFWSENHSLMFYSCMMFAGNMYRDDVFTRSGMTGKELSLYGERKVLEWLKDVEEYGFEEFLSATYTNVTFGALLNLVDFADESISKRASKLCDRMLEEIAMHSFKGTMIAPMGRVYRGVIYPFREGVQSLVHMINNDAPSISGEGWLSYVATSKYVFDERLKELMEKPLDTSYSTGNALINIKKTEDYCLTSVQSPRSDGYKRWKNEKGDFPLDSHAWLKAANESFHGTTFFEPGTYGYQQHMWYAALSAEAVVFINHPGCMAEGSGMRPGYWHGNGVMPALRQQGNVLGGIYKIPDEHPVGFVHIYLPEKRFDEVCEFEDIRSVIGALPFGTENAAVKSNGEGNSSWLFLRKAEGYLAIWCSEKPYKYSDMIFDSELRIASRNSAYVVICGSKAEDGSFEDFRNKAVSFAPYYDKNCGKLFVSGTEYMKYVKGTDKTQYVI</sequence>
<dbReference type="OrthoDB" id="1029638at2"/>
<gene>
    <name evidence="1" type="ORF">SAMN04487928_13125</name>
</gene>
<keyword evidence="2" id="KW-1185">Reference proteome</keyword>
<accession>A0A1I5XES5</accession>
<dbReference type="Proteomes" id="UP000182624">
    <property type="component" value="Unassembled WGS sequence"/>
</dbReference>
<organism evidence="1 2">
    <name type="scientific">Butyrivibrio proteoclasticus</name>
    <dbReference type="NCBI Taxonomy" id="43305"/>
    <lineage>
        <taxon>Bacteria</taxon>
        <taxon>Bacillati</taxon>
        <taxon>Bacillota</taxon>
        <taxon>Clostridia</taxon>
        <taxon>Lachnospirales</taxon>
        <taxon>Lachnospiraceae</taxon>
        <taxon>Butyrivibrio</taxon>
    </lineage>
</organism>
<dbReference type="EMBL" id="FOXO01000031">
    <property type="protein sequence ID" value="SFQ30460.1"/>
    <property type="molecule type" value="Genomic_DNA"/>
</dbReference>
<name>A0A1I5XES5_9FIRM</name>